<evidence type="ECO:0000259" key="3">
    <source>
        <dbReference type="Pfam" id="PF01370"/>
    </source>
</evidence>
<sequence>MSRAAGGAPDGHGPAGPLVVVLGASGVVGTAVVAALTRRRVRLRAVARRRPMAPAGPHRAVEVELRAADLTDPGELAEAVRGAHAVVNLVKHDGGWRAAEQDPGSERANVGVMRGLLAGLRADAVSGPPPAVVFSATVSQLGVPGPGPMLGSEPDRPVTAYDRQKLAAERLLKEATAEGLVRGVSLRLPTVFGEVPHSPSADQGVVSAMARRALAGQELTMWHDGTVLRELIHVTDVADAVTAALDHADALAGAHWLLGADRSVPLGEVLALVARAAAEHTGRPPVPVVRVTPPADAPEIDFTSVTVDSTPFRNVTGWRPRVPLRTAVKRTVAAQAARSARPGPADPSGPPLPLPPVPAP</sequence>
<accession>A0ABW0AF68</accession>
<dbReference type="Proteomes" id="UP001596160">
    <property type="component" value="Unassembled WGS sequence"/>
</dbReference>
<evidence type="ECO:0000256" key="1">
    <source>
        <dbReference type="SAM" id="MobiDB-lite"/>
    </source>
</evidence>
<dbReference type="PANTHER" id="PTHR43245">
    <property type="entry name" value="BIFUNCTIONAL POLYMYXIN RESISTANCE PROTEIN ARNA"/>
    <property type="match status" value="1"/>
</dbReference>
<feature type="domain" description="NAD-dependent epimerase/dehydratase" evidence="3">
    <location>
        <begin position="19"/>
        <end position="258"/>
    </location>
</feature>
<feature type="region of interest" description="Disordered" evidence="1">
    <location>
        <begin position="331"/>
        <end position="360"/>
    </location>
</feature>
<dbReference type="InterPro" id="IPR036291">
    <property type="entry name" value="NAD(P)-bd_dom_sf"/>
</dbReference>
<dbReference type="RefSeq" id="WP_344478307.1">
    <property type="nucleotide sequence ID" value="NZ_BAAASB010000009.1"/>
</dbReference>
<evidence type="ECO:0000313" key="5">
    <source>
        <dbReference type="Proteomes" id="UP001596160"/>
    </source>
</evidence>
<keyword evidence="2" id="KW-0812">Transmembrane</keyword>
<evidence type="ECO:0000256" key="2">
    <source>
        <dbReference type="SAM" id="Phobius"/>
    </source>
</evidence>
<dbReference type="EMBL" id="JBHSKP010000006">
    <property type="protein sequence ID" value="MFC5152423.1"/>
    <property type="molecule type" value="Genomic_DNA"/>
</dbReference>
<comment type="caution">
    <text evidence="4">The sequence shown here is derived from an EMBL/GenBank/DDBJ whole genome shotgun (WGS) entry which is preliminary data.</text>
</comment>
<organism evidence="4 5">
    <name type="scientific">Streptomyces amakusaensis</name>
    <dbReference type="NCBI Taxonomy" id="67271"/>
    <lineage>
        <taxon>Bacteria</taxon>
        <taxon>Bacillati</taxon>
        <taxon>Actinomycetota</taxon>
        <taxon>Actinomycetes</taxon>
        <taxon>Kitasatosporales</taxon>
        <taxon>Streptomycetaceae</taxon>
        <taxon>Streptomyces</taxon>
    </lineage>
</organism>
<feature type="transmembrane region" description="Helical" evidence="2">
    <location>
        <begin position="15"/>
        <end position="36"/>
    </location>
</feature>
<gene>
    <name evidence="4" type="ORF">ACFPRH_11820</name>
</gene>
<dbReference type="Gene3D" id="3.40.50.720">
    <property type="entry name" value="NAD(P)-binding Rossmann-like Domain"/>
    <property type="match status" value="1"/>
</dbReference>
<keyword evidence="2" id="KW-0472">Membrane</keyword>
<evidence type="ECO:0000313" key="4">
    <source>
        <dbReference type="EMBL" id="MFC5152423.1"/>
    </source>
</evidence>
<dbReference type="InterPro" id="IPR050177">
    <property type="entry name" value="Lipid_A_modif_metabolic_enz"/>
</dbReference>
<dbReference type="SUPFAM" id="SSF51735">
    <property type="entry name" value="NAD(P)-binding Rossmann-fold domains"/>
    <property type="match status" value="1"/>
</dbReference>
<dbReference type="Pfam" id="PF01370">
    <property type="entry name" value="Epimerase"/>
    <property type="match status" value="1"/>
</dbReference>
<keyword evidence="5" id="KW-1185">Reference proteome</keyword>
<feature type="compositionally biased region" description="Pro residues" evidence="1">
    <location>
        <begin position="344"/>
        <end position="360"/>
    </location>
</feature>
<reference evidence="5" key="1">
    <citation type="journal article" date="2019" name="Int. J. Syst. Evol. Microbiol.">
        <title>The Global Catalogue of Microorganisms (GCM) 10K type strain sequencing project: providing services to taxonomists for standard genome sequencing and annotation.</title>
        <authorList>
            <consortium name="The Broad Institute Genomics Platform"/>
            <consortium name="The Broad Institute Genome Sequencing Center for Infectious Disease"/>
            <person name="Wu L."/>
            <person name="Ma J."/>
        </authorList>
    </citation>
    <scope>NUCLEOTIDE SEQUENCE [LARGE SCALE GENOMIC DNA]</scope>
    <source>
        <strain evidence="5">PCU 266</strain>
    </source>
</reference>
<name>A0ABW0AF68_9ACTN</name>
<proteinExistence type="predicted"/>
<dbReference type="InterPro" id="IPR001509">
    <property type="entry name" value="Epimerase_deHydtase"/>
</dbReference>
<protein>
    <submittedName>
        <fullName evidence="4">NAD-dependent epimerase/dehydratase</fullName>
    </submittedName>
</protein>
<keyword evidence="2" id="KW-1133">Transmembrane helix</keyword>